<dbReference type="InterPro" id="IPR000014">
    <property type="entry name" value="PAS"/>
</dbReference>
<accession>A0ABX9KI17</accession>
<dbReference type="PROSITE" id="PS50112">
    <property type="entry name" value="PAS"/>
    <property type="match status" value="1"/>
</dbReference>
<evidence type="ECO:0000313" key="4">
    <source>
        <dbReference type="Proteomes" id="UP000263486"/>
    </source>
</evidence>
<dbReference type="RefSeq" id="WP_114642026.1">
    <property type="nucleotide sequence ID" value="NZ_JAACIO010000008.1"/>
</dbReference>
<dbReference type="InterPro" id="IPR052155">
    <property type="entry name" value="Biofilm_reg_signaling"/>
</dbReference>
<feature type="domain" description="PAS" evidence="1">
    <location>
        <begin position="10"/>
        <end position="61"/>
    </location>
</feature>
<dbReference type="Gene3D" id="3.30.70.270">
    <property type="match status" value="1"/>
</dbReference>
<evidence type="ECO:0000313" key="3">
    <source>
        <dbReference type="EMBL" id="REI41758.1"/>
    </source>
</evidence>
<gene>
    <name evidence="3" type="ORF">DYH56_06335</name>
</gene>
<dbReference type="CDD" id="cd01949">
    <property type="entry name" value="GGDEF"/>
    <property type="match status" value="1"/>
</dbReference>
<evidence type="ECO:0000259" key="2">
    <source>
        <dbReference type="PROSITE" id="PS50887"/>
    </source>
</evidence>
<protein>
    <submittedName>
        <fullName evidence="3">Diguanylate cyclase</fullName>
    </submittedName>
</protein>
<comment type="caution">
    <text evidence="3">The sequence shown here is derived from an EMBL/GenBank/DDBJ whole genome shotgun (WGS) entry which is preliminary data.</text>
</comment>
<dbReference type="InterPro" id="IPR035965">
    <property type="entry name" value="PAS-like_dom_sf"/>
</dbReference>
<sequence>MNLIEFIKEQSQSLTELVDLLPIPIFYKDRKGVYLGCNQAFEEFIKLSKKELIGKTVHELFPKKEADVYFQKDEELFNSPGIQLYDGKVATHENDSYNVRFHKATFKNDRGEITGLIGAVFDITKEVIQEKHLDRLASYDELTELYNRRKGMLLLEEQIEKSKCDNIPFSVIMMDIDHFKKINDNYGHTYGDEVLKIISQVLKSNLRDQDVVFRHGGDEFIYFLPGIGKEDGFLISERIRESILKRFKNHEKKICRDISASFGVAVFPDDGNTSDKLITRADDAMYRVKTSGRSGAGF</sequence>
<dbReference type="SMART" id="SM00091">
    <property type="entry name" value="PAS"/>
    <property type="match status" value="1"/>
</dbReference>
<dbReference type="SUPFAM" id="SSF55785">
    <property type="entry name" value="PYP-like sensor domain (PAS domain)"/>
    <property type="match status" value="1"/>
</dbReference>
<reference evidence="3 4" key="1">
    <citation type="submission" date="2018-08" db="EMBL/GenBank/DDBJ databases">
        <title>Draft genome sequence of Psychrilyobacter sp. strain SD5 isolated from Black Sea water.</title>
        <authorList>
            <person name="Yadav S."/>
            <person name="Villanueva L."/>
            <person name="Damste J.S.S."/>
        </authorList>
    </citation>
    <scope>NUCLEOTIDE SEQUENCE [LARGE SCALE GENOMIC DNA]</scope>
    <source>
        <strain evidence="3 4">SD5</strain>
    </source>
</reference>
<dbReference type="Proteomes" id="UP000263486">
    <property type="component" value="Unassembled WGS sequence"/>
</dbReference>
<dbReference type="Gene3D" id="3.30.450.20">
    <property type="entry name" value="PAS domain"/>
    <property type="match status" value="1"/>
</dbReference>
<dbReference type="NCBIfam" id="TIGR00254">
    <property type="entry name" value="GGDEF"/>
    <property type="match status" value="1"/>
</dbReference>
<proteinExistence type="predicted"/>
<evidence type="ECO:0000259" key="1">
    <source>
        <dbReference type="PROSITE" id="PS50112"/>
    </source>
</evidence>
<dbReference type="Pfam" id="PF00990">
    <property type="entry name" value="GGDEF"/>
    <property type="match status" value="1"/>
</dbReference>
<dbReference type="PROSITE" id="PS50887">
    <property type="entry name" value="GGDEF"/>
    <property type="match status" value="1"/>
</dbReference>
<dbReference type="InterPro" id="IPR000160">
    <property type="entry name" value="GGDEF_dom"/>
</dbReference>
<name>A0ABX9KI17_9FUSO</name>
<dbReference type="InterPro" id="IPR029787">
    <property type="entry name" value="Nucleotide_cyclase"/>
</dbReference>
<dbReference type="SUPFAM" id="SSF55073">
    <property type="entry name" value="Nucleotide cyclase"/>
    <property type="match status" value="1"/>
</dbReference>
<dbReference type="PANTHER" id="PTHR44757:SF2">
    <property type="entry name" value="BIOFILM ARCHITECTURE MAINTENANCE PROTEIN MBAA"/>
    <property type="match status" value="1"/>
</dbReference>
<dbReference type="EMBL" id="QUAJ01000008">
    <property type="protein sequence ID" value="REI41758.1"/>
    <property type="molecule type" value="Genomic_DNA"/>
</dbReference>
<dbReference type="NCBIfam" id="TIGR00229">
    <property type="entry name" value="sensory_box"/>
    <property type="match status" value="1"/>
</dbReference>
<dbReference type="InterPro" id="IPR013656">
    <property type="entry name" value="PAS_4"/>
</dbReference>
<dbReference type="InterPro" id="IPR043128">
    <property type="entry name" value="Rev_trsase/Diguanyl_cyclase"/>
</dbReference>
<dbReference type="CDD" id="cd00130">
    <property type="entry name" value="PAS"/>
    <property type="match status" value="1"/>
</dbReference>
<keyword evidence="4" id="KW-1185">Reference proteome</keyword>
<feature type="domain" description="GGDEF" evidence="2">
    <location>
        <begin position="167"/>
        <end position="298"/>
    </location>
</feature>
<dbReference type="PANTHER" id="PTHR44757">
    <property type="entry name" value="DIGUANYLATE CYCLASE DGCP"/>
    <property type="match status" value="1"/>
</dbReference>
<dbReference type="Pfam" id="PF08448">
    <property type="entry name" value="PAS_4"/>
    <property type="match status" value="1"/>
</dbReference>
<dbReference type="SMART" id="SM00267">
    <property type="entry name" value="GGDEF"/>
    <property type="match status" value="1"/>
</dbReference>
<organism evidence="3 4">
    <name type="scientific">Psychrilyobacter piezotolerans</name>
    <dbReference type="NCBI Taxonomy" id="2293438"/>
    <lineage>
        <taxon>Bacteria</taxon>
        <taxon>Fusobacteriati</taxon>
        <taxon>Fusobacteriota</taxon>
        <taxon>Fusobacteriia</taxon>
        <taxon>Fusobacteriales</taxon>
        <taxon>Fusobacteriaceae</taxon>
        <taxon>Psychrilyobacter</taxon>
    </lineage>
</organism>